<evidence type="ECO:0000256" key="5">
    <source>
        <dbReference type="SAM" id="MobiDB-lite"/>
    </source>
</evidence>
<dbReference type="Pfam" id="PF00394">
    <property type="entry name" value="Cu-oxidase"/>
    <property type="match status" value="1"/>
</dbReference>
<evidence type="ECO:0000256" key="1">
    <source>
        <dbReference type="ARBA" id="ARBA00010609"/>
    </source>
</evidence>
<accession>A0AAN7BEG8</accession>
<comment type="similarity">
    <text evidence="1">Belongs to the multicopper oxidase family.</text>
</comment>
<keyword evidence="2" id="KW-0479">Metal-binding</keyword>
<dbReference type="Pfam" id="PF07732">
    <property type="entry name" value="Cu-oxidase_3"/>
    <property type="match status" value="1"/>
</dbReference>
<proteinExistence type="inferred from homology"/>
<organism evidence="10 11">
    <name type="scientific">Podospora fimiseda</name>
    <dbReference type="NCBI Taxonomy" id="252190"/>
    <lineage>
        <taxon>Eukaryota</taxon>
        <taxon>Fungi</taxon>
        <taxon>Dikarya</taxon>
        <taxon>Ascomycota</taxon>
        <taxon>Pezizomycotina</taxon>
        <taxon>Sordariomycetes</taxon>
        <taxon>Sordariomycetidae</taxon>
        <taxon>Sordariales</taxon>
        <taxon>Podosporaceae</taxon>
        <taxon>Podospora</taxon>
    </lineage>
</organism>
<evidence type="ECO:0000256" key="6">
    <source>
        <dbReference type="SAM" id="SignalP"/>
    </source>
</evidence>
<dbReference type="GO" id="GO:0016491">
    <property type="term" value="F:oxidoreductase activity"/>
    <property type="evidence" value="ECO:0007669"/>
    <property type="project" value="UniProtKB-KW"/>
</dbReference>
<evidence type="ECO:0000259" key="9">
    <source>
        <dbReference type="Pfam" id="PF07732"/>
    </source>
</evidence>
<feature type="domain" description="Plastocyanin-like" evidence="9">
    <location>
        <begin position="131"/>
        <end position="243"/>
    </location>
</feature>
<dbReference type="InterPro" id="IPR011707">
    <property type="entry name" value="Cu-oxidase-like_N"/>
</dbReference>
<name>A0AAN7BEG8_9PEZI</name>
<dbReference type="Gene3D" id="2.60.40.420">
    <property type="entry name" value="Cupredoxins - blue copper proteins"/>
    <property type="match status" value="3"/>
</dbReference>
<dbReference type="PANTHER" id="PTHR11709">
    <property type="entry name" value="MULTI-COPPER OXIDASE"/>
    <property type="match status" value="1"/>
</dbReference>
<gene>
    <name evidence="10" type="ORF">QBC38DRAFT_505304</name>
</gene>
<evidence type="ECO:0000259" key="7">
    <source>
        <dbReference type="Pfam" id="PF00394"/>
    </source>
</evidence>
<dbReference type="GO" id="GO:0005507">
    <property type="term" value="F:copper ion binding"/>
    <property type="evidence" value="ECO:0007669"/>
    <property type="project" value="InterPro"/>
</dbReference>
<keyword evidence="4" id="KW-0186">Copper</keyword>
<feature type="chain" id="PRO_5043014744" evidence="6">
    <location>
        <begin position="20"/>
        <end position="686"/>
    </location>
</feature>
<comment type="caution">
    <text evidence="10">The sequence shown here is derived from an EMBL/GenBank/DDBJ whole genome shotgun (WGS) entry which is preliminary data.</text>
</comment>
<evidence type="ECO:0000259" key="8">
    <source>
        <dbReference type="Pfam" id="PF07731"/>
    </source>
</evidence>
<keyword evidence="11" id="KW-1185">Reference proteome</keyword>
<sequence length="686" mass="76506">MRLWIPLLVAIVYWSRAEAERLTPSQDGGIQWDPSNRDPKSHRGTISFNSTLSPREGVIFHPDGAPGTLQCHYPTLDPDLWEPCNTKDNRACWLRMKKPDKRGKHYGYDIHTDYETIAPVGISRHYTLDVSHKLIYPDGHPKKAVLFNGTYPGPQIEACWGDELVITIINSLPDMGTAIHWHGIRQLYTNDMDGVPVTQCPIARGKSLVYKFRVLQYGTTWYHSHYSLQYSDGLCGPMVIYGPASGNYDEEIGEGALLMSDWVRNGAFYEFDQQAKPVIRPVRADTIVLNGKAGMNTLSKGGEVDSYQVVKVEQGKKYRARVVNGAALAAFVFSVDGHDISVIGNDLVAIEPYKTEFVVVAVGQRYDIIIQAKSTSSSSFWIRTRPADACNHFKSGDFNATSSPLDVRTGILTYTTPTLPTTESTIKNNTCFDTTELNFVPILPWNVSTKSINPLPLSTFYNAHQNFSDHNLGHAGEYAHWLLRLDPEIEKETGRKMHAPFWIDFGKPTLLNLTEAERDRNYNVVHYPYRKDAEGGFIHMVIDSGLLPGTDYKDMNGTYIPNDPHPIHWHGSDIALLASSPHPFDPLTSPQQWNFVNPPRRDTVTVPSGGYIAVAFKPDNPGVWLVHCHISWHASAGLALQMIIQDESEGNIYDVLGGGAVGRVRDGCKQWNEGLEGVVGKDDSGI</sequence>
<dbReference type="InterPro" id="IPR008972">
    <property type="entry name" value="Cupredoxin"/>
</dbReference>
<dbReference type="CDD" id="cd13854">
    <property type="entry name" value="CuRO_1_MaLCC_like"/>
    <property type="match status" value="1"/>
</dbReference>
<keyword evidence="6" id="KW-0732">Signal</keyword>
<dbReference type="SUPFAM" id="SSF49503">
    <property type="entry name" value="Cupredoxins"/>
    <property type="match status" value="3"/>
</dbReference>
<reference evidence="10" key="2">
    <citation type="submission" date="2023-05" db="EMBL/GenBank/DDBJ databases">
        <authorList>
            <consortium name="Lawrence Berkeley National Laboratory"/>
            <person name="Steindorff A."/>
            <person name="Hensen N."/>
            <person name="Bonometti L."/>
            <person name="Westerberg I."/>
            <person name="Brannstrom I.O."/>
            <person name="Guillou S."/>
            <person name="Cros-Aarteil S."/>
            <person name="Calhoun S."/>
            <person name="Haridas S."/>
            <person name="Kuo A."/>
            <person name="Mondo S."/>
            <person name="Pangilinan J."/>
            <person name="Riley R."/>
            <person name="Labutti K."/>
            <person name="Andreopoulos B."/>
            <person name="Lipzen A."/>
            <person name="Chen C."/>
            <person name="Yanf M."/>
            <person name="Daum C."/>
            <person name="Ng V."/>
            <person name="Clum A."/>
            <person name="Ohm R."/>
            <person name="Martin F."/>
            <person name="Silar P."/>
            <person name="Natvig D."/>
            <person name="Lalanne C."/>
            <person name="Gautier V."/>
            <person name="Ament-Velasquez S.L."/>
            <person name="Kruys A."/>
            <person name="Hutchinson M.I."/>
            <person name="Powell A.J."/>
            <person name="Barry K."/>
            <person name="Miller A.N."/>
            <person name="Grigoriev I.V."/>
            <person name="Debuchy R."/>
            <person name="Gladieux P."/>
            <person name="Thoren M.H."/>
            <person name="Johannesson H."/>
        </authorList>
    </citation>
    <scope>NUCLEOTIDE SEQUENCE</scope>
    <source>
        <strain evidence="10">CBS 990.96</strain>
    </source>
</reference>
<dbReference type="PANTHER" id="PTHR11709:SF71">
    <property type="entry name" value="OXIDOREDUCTASE TPCJ"/>
    <property type="match status" value="1"/>
</dbReference>
<dbReference type="FunFam" id="2.60.40.420:FF:000045">
    <property type="entry name" value="Laccase 2"/>
    <property type="match status" value="1"/>
</dbReference>
<protein>
    <submittedName>
        <fullName evidence="10">Laccase</fullName>
    </submittedName>
</protein>
<feature type="domain" description="Plastocyanin-like" evidence="8">
    <location>
        <begin position="560"/>
        <end position="647"/>
    </location>
</feature>
<feature type="region of interest" description="Disordered" evidence="5">
    <location>
        <begin position="25"/>
        <end position="50"/>
    </location>
</feature>
<evidence type="ECO:0000313" key="11">
    <source>
        <dbReference type="Proteomes" id="UP001301958"/>
    </source>
</evidence>
<evidence type="ECO:0000256" key="3">
    <source>
        <dbReference type="ARBA" id="ARBA00023002"/>
    </source>
</evidence>
<dbReference type="Proteomes" id="UP001301958">
    <property type="component" value="Unassembled WGS sequence"/>
</dbReference>
<keyword evidence="3" id="KW-0560">Oxidoreductase</keyword>
<dbReference type="Pfam" id="PF07731">
    <property type="entry name" value="Cu-oxidase_2"/>
    <property type="match status" value="1"/>
</dbReference>
<dbReference type="EMBL" id="MU865608">
    <property type="protein sequence ID" value="KAK4220958.1"/>
    <property type="molecule type" value="Genomic_DNA"/>
</dbReference>
<dbReference type="InterPro" id="IPR002355">
    <property type="entry name" value="Cu_oxidase_Cu_BS"/>
</dbReference>
<feature type="signal peptide" evidence="6">
    <location>
        <begin position="1"/>
        <end position="19"/>
    </location>
</feature>
<feature type="domain" description="Plastocyanin-like" evidence="7">
    <location>
        <begin position="257"/>
        <end position="394"/>
    </location>
</feature>
<reference evidence="10" key="1">
    <citation type="journal article" date="2023" name="Mol. Phylogenet. Evol.">
        <title>Genome-scale phylogeny and comparative genomics of the fungal order Sordariales.</title>
        <authorList>
            <person name="Hensen N."/>
            <person name="Bonometti L."/>
            <person name="Westerberg I."/>
            <person name="Brannstrom I.O."/>
            <person name="Guillou S."/>
            <person name="Cros-Aarteil S."/>
            <person name="Calhoun S."/>
            <person name="Haridas S."/>
            <person name="Kuo A."/>
            <person name="Mondo S."/>
            <person name="Pangilinan J."/>
            <person name="Riley R."/>
            <person name="LaButti K."/>
            <person name="Andreopoulos B."/>
            <person name="Lipzen A."/>
            <person name="Chen C."/>
            <person name="Yan M."/>
            <person name="Daum C."/>
            <person name="Ng V."/>
            <person name="Clum A."/>
            <person name="Steindorff A."/>
            <person name="Ohm R.A."/>
            <person name="Martin F."/>
            <person name="Silar P."/>
            <person name="Natvig D.O."/>
            <person name="Lalanne C."/>
            <person name="Gautier V."/>
            <person name="Ament-Velasquez S.L."/>
            <person name="Kruys A."/>
            <person name="Hutchinson M.I."/>
            <person name="Powell A.J."/>
            <person name="Barry K."/>
            <person name="Miller A.N."/>
            <person name="Grigoriev I.V."/>
            <person name="Debuchy R."/>
            <person name="Gladieux P."/>
            <person name="Hiltunen Thoren M."/>
            <person name="Johannesson H."/>
        </authorList>
    </citation>
    <scope>NUCLEOTIDE SEQUENCE</scope>
    <source>
        <strain evidence="10">CBS 990.96</strain>
    </source>
</reference>
<dbReference type="PROSITE" id="PS00080">
    <property type="entry name" value="MULTICOPPER_OXIDASE2"/>
    <property type="match status" value="1"/>
</dbReference>
<dbReference type="InterPro" id="IPR033138">
    <property type="entry name" value="Cu_oxidase_CS"/>
</dbReference>
<evidence type="ECO:0000256" key="2">
    <source>
        <dbReference type="ARBA" id="ARBA00022723"/>
    </source>
</evidence>
<evidence type="ECO:0000313" key="10">
    <source>
        <dbReference type="EMBL" id="KAK4220958.1"/>
    </source>
</evidence>
<dbReference type="InterPro" id="IPR045087">
    <property type="entry name" value="Cu-oxidase_fam"/>
</dbReference>
<dbReference type="AlphaFoldDB" id="A0AAN7BEG8"/>
<dbReference type="FunFam" id="2.60.40.420:FF:000021">
    <property type="entry name" value="Extracellular dihydrogeodin oxidase/laccase"/>
    <property type="match status" value="1"/>
</dbReference>
<dbReference type="InterPro" id="IPR011706">
    <property type="entry name" value="Cu-oxidase_C"/>
</dbReference>
<dbReference type="InterPro" id="IPR001117">
    <property type="entry name" value="Cu-oxidase_2nd"/>
</dbReference>
<evidence type="ECO:0000256" key="4">
    <source>
        <dbReference type="ARBA" id="ARBA00023008"/>
    </source>
</evidence>
<dbReference type="PROSITE" id="PS00079">
    <property type="entry name" value="MULTICOPPER_OXIDASE1"/>
    <property type="match status" value="1"/>
</dbReference>